<dbReference type="SMART" id="SM00131">
    <property type="entry name" value="KU"/>
    <property type="match status" value="1"/>
</dbReference>
<dbReference type="InterPro" id="IPR036880">
    <property type="entry name" value="Kunitz_BPTI_sf"/>
</dbReference>
<feature type="chain" id="PRO_5003406593" description="BPTI/Kunitz inhibitor domain-containing protein" evidence="1">
    <location>
        <begin position="19"/>
        <end position="184"/>
    </location>
</feature>
<protein>
    <recommendedName>
        <fullName evidence="2">BPTI/Kunitz inhibitor domain-containing protein</fullName>
    </recommendedName>
</protein>
<dbReference type="InterPro" id="IPR002223">
    <property type="entry name" value="Kunitz_BPTI"/>
</dbReference>
<dbReference type="PROSITE" id="PS50279">
    <property type="entry name" value="BPTI_KUNITZ_2"/>
    <property type="match status" value="1"/>
</dbReference>
<dbReference type="PRINTS" id="PR00759">
    <property type="entry name" value="BASICPTASE"/>
</dbReference>
<dbReference type="FunCoup" id="G0PLQ1">
    <property type="interactions" value="4"/>
</dbReference>
<dbReference type="PANTHER" id="PTHR47248:SF1">
    <property type="entry name" value="BPTI_KUNITZ INHIBITOR DOMAIN-CONTAINING PROTEIN"/>
    <property type="match status" value="1"/>
</dbReference>
<dbReference type="Gene3D" id="4.10.410.10">
    <property type="entry name" value="Pancreatic trypsin inhibitor Kunitz domain"/>
    <property type="match status" value="1"/>
</dbReference>
<dbReference type="Proteomes" id="UP000008068">
    <property type="component" value="Unassembled WGS sequence"/>
</dbReference>
<organism evidence="4">
    <name type="scientific">Caenorhabditis brenneri</name>
    <name type="common">Nematode worm</name>
    <dbReference type="NCBI Taxonomy" id="135651"/>
    <lineage>
        <taxon>Eukaryota</taxon>
        <taxon>Metazoa</taxon>
        <taxon>Ecdysozoa</taxon>
        <taxon>Nematoda</taxon>
        <taxon>Chromadorea</taxon>
        <taxon>Rhabditida</taxon>
        <taxon>Rhabditina</taxon>
        <taxon>Rhabditomorpha</taxon>
        <taxon>Rhabditoidea</taxon>
        <taxon>Rhabditidae</taxon>
        <taxon>Peloderinae</taxon>
        <taxon>Caenorhabditis</taxon>
    </lineage>
</organism>
<reference evidence="4" key="1">
    <citation type="submission" date="2011-07" db="EMBL/GenBank/DDBJ databases">
        <authorList>
            <consortium name="Caenorhabditis brenneri Sequencing and Analysis Consortium"/>
            <person name="Wilson R.K."/>
        </authorList>
    </citation>
    <scope>NUCLEOTIDE SEQUENCE [LARGE SCALE GENOMIC DNA]</scope>
    <source>
        <strain evidence="4">PB2801</strain>
    </source>
</reference>
<dbReference type="Pfam" id="PF00014">
    <property type="entry name" value="Kunitz_BPTI"/>
    <property type="match status" value="1"/>
</dbReference>
<evidence type="ECO:0000259" key="2">
    <source>
        <dbReference type="PROSITE" id="PS50279"/>
    </source>
</evidence>
<evidence type="ECO:0000256" key="1">
    <source>
        <dbReference type="SAM" id="SignalP"/>
    </source>
</evidence>
<evidence type="ECO:0000313" key="4">
    <source>
        <dbReference type="Proteomes" id="UP000008068"/>
    </source>
</evidence>
<dbReference type="InterPro" id="IPR020901">
    <property type="entry name" value="Prtase_inh_Kunz-CS"/>
</dbReference>
<sequence>MLKFLLPIALLCIVNVLAQFREQCELPLHHGVQQCTNTSSIKYHFDKDLKKCLAFKFSGCGGNANNFASYSECQNFCVPMDYFTCPGGGSPVVGKNGKSHCGGMEQLTCDGPNTFCLNGPFMGLCCDTSARDKINADYEKECGPGKQKHQIDIGGVHIPMFGKTCDSSFCPANTTCHQGNYFAY</sequence>
<accession>G0PLQ1</accession>
<feature type="non-terminal residue" evidence="3">
    <location>
        <position position="184"/>
    </location>
</feature>
<keyword evidence="4" id="KW-1185">Reference proteome</keyword>
<dbReference type="HOGENOM" id="CLU_105995_0_0_1"/>
<keyword evidence="1" id="KW-0732">Signal</keyword>
<dbReference type="OrthoDB" id="4473401at2759"/>
<gene>
    <name evidence="3" type="ORF">CAEBREN_31854</name>
</gene>
<feature type="signal peptide" evidence="1">
    <location>
        <begin position="1"/>
        <end position="18"/>
    </location>
</feature>
<evidence type="ECO:0000313" key="3">
    <source>
        <dbReference type="EMBL" id="EGT35553.1"/>
    </source>
</evidence>
<feature type="domain" description="BPTI/Kunitz inhibitor" evidence="2">
    <location>
        <begin position="24"/>
        <end position="77"/>
    </location>
</feature>
<dbReference type="PANTHER" id="PTHR47248">
    <property type="entry name" value="PROTEIN CBG06772"/>
    <property type="match status" value="1"/>
</dbReference>
<dbReference type="PROSITE" id="PS00280">
    <property type="entry name" value="BPTI_KUNITZ_1"/>
    <property type="match status" value="1"/>
</dbReference>
<name>G0PLQ1_CAEBE</name>
<dbReference type="CDD" id="cd00109">
    <property type="entry name" value="Kunitz-type"/>
    <property type="match status" value="1"/>
</dbReference>
<dbReference type="EMBL" id="GL381156">
    <property type="protein sequence ID" value="EGT35553.1"/>
    <property type="molecule type" value="Genomic_DNA"/>
</dbReference>
<proteinExistence type="predicted"/>
<dbReference type="STRING" id="135651.G0PLQ1"/>
<dbReference type="SUPFAM" id="SSF57362">
    <property type="entry name" value="BPTI-like"/>
    <property type="match status" value="1"/>
</dbReference>
<dbReference type="InParanoid" id="G0PLQ1"/>
<dbReference type="GO" id="GO:0004867">
    <property type="term" value="F:serine-type endopeptidase inhibitor activity"/>
    <property type="evidence" value="ECO:0007669"/>
    <property type="project" value="InterPro"/>
</dbReference>
<dbReference type="InterPro" id="IPR052861">
    <property type="entry name" value="BPTI/Kunitz_domain"/>
</dbReference>
<dbReference type="AlphaFoldDB" id="G0PLQ1"/>
<dbReference type="eggNOG" id="KOG4295">
    <property type="taxonomic scope" value="Eukaryota"/>
</dbReference>